<dbReference type="InterPro" id="IPR020584">
    <property type="entry name" value="DNA_recomb/repair_RecA_CS"/>
</dbReference>
<dbReference type="InterPro" id="IPR020587">
    <property type="entry name" value="RecA_monomer-monomer_interface"/>
</dbReference>
<keyword evidence="13" id="KW-1185">Reference proteome</keyword>
<dbReference type="AlphaFoldDB" id="E4U5M3"/>
<dbReference type="GO" id="GO:0003697">
    <property type="term" value="F:single-stranded DNA binding"/>
    <property type="evidence" value="ECO:0007669"/>
    <property type="project" value="UniProtKB-UniRule"/>
</dbReference>
<keyword evidence="7" id="KW-0963">Cytoplasm</keyword>
<dbReference type="SUPFAM" id="SSF52540">
    <property type="entry name" value="P-loop containing nucleoside triphosphate hydrolases"/>
    <property type="match status" value="1"/>
</dbReference>
<evidence type="ECO:0000256" key="6">
    <source>
        <dbReference type="ARBA" id="ARBA00023172"/>
    </source>
</evidence>
<dbReference type="PANTHER" id="PTHR45900">
    <property type="entry name" value="RECA"/>
    <property type="match status" value="1"/>
</dbReference>
<keyword evidence="5 7" id="KW-0238">DNA-binding</keyword>
<reference evidence="12 13" key="2">
    <citation type="journal article" date="2011" name="Stand. Genomic Sci.">
        <title>Complete genome sequence of Oceanithermus profundus type strain (506).</title>
        <authorList>
            <person name="Pati A."/>
            <person name="Zhang X."/>
            <person name="Lapidus A."/>
            <person name="Nolan M."/>
            <person name="Lucas S."/>
            <person name="Del Rio T.G."/>
            <person name="Tice H."/>
            <person name="Cheng J.F."/>
            <person name="Tapia R."/>
            <person name="Han C."/>
            <person name="Goodwin L."/>
            <person name="Pitluck S."/>
            <person name="Liolios K."/>
            <person name="Pagani I."/>
            <person name="Ivanova N."/>
            <person name="Mavromatis K."/>
            <person name="Chen A."/>
            <person name="Palaniappan K."/>
            <person name="Hauser L."/>
            <person name="Jeffries C.D."/>
            <person name="Brambilla E.M."/>
            <person name="Rohl A."/>
            <person name="Mwirichia R."/>
            <person name="Rohde M."/>
            <person name="Tindall B.J."/>
            <person name="Sikorski J."/>
            <person name="Wirth R."/>
            <person name="Goker M."/>
            <person name="Woyke T."/>
            <person name="Detter J.C."/>
            <person name="Bristow J."/>
            <person name="Eisen J.A."/>
            <person name="Markowitz V."/>
            <person name="Hugenholtz P."/>
            <person name="Kyrpides N.C."/>
            <person name="Klenk H.P."/>
            <person name="Land M."/>
        </authorList>
    </citation>
    <scope>NUCLEOTIDE SEQUENCE [LARGE SCALE GENOMIC DNA]</scope>
    <source>
        <strain evidence="13">DSM 14977 / NBRC 100410 / VKM B-2274 / 506</strain>
    </source>
</reference>
<dbReference type="InterPro" id="IPR020588">
    <property type="entry name" value="RecA_ATP-bd"/>
</dbReference>
<dbReference type="InterPro" id="IPR049428">
    <property type="entry name" value="RecA-like_N"/>
</dbReference>
<evidence type="ECO:0000256" key="3">
    <source>
        <dbReference type="ARBA" id="ARBA00022741"/>
    </source>
</evidence>
<dbReference type="InterPro" id="IPR013765">
    <property type="entry name" value="DNA_recomb/repair_RecA"/>
</dbReference>
<keyword evidence="4 7" id="KW-0067">ATP-binding</keyword>
<dbReference type="PROSITE" id="PS50163">
    <property type="entry name" value="RECA_3"/>
    <property type="match status" value="1"/>
</dbReference>
<dbReference type="PROSITE" id="PS00321">
    <property type="entry name" value="RECA_1"/>
    <property type="match status" value="1"/>
</dbReference>
<dbReference type="Proteomes" id="UP000008722">
    <property type="component" value="Chromosome"/>
</dbReference>
<keyword evidence="7 8" id="KW-0234">DNA repair</keyword>
<dbReference type="GO" id="GO:0006281">
    <property type="term" value="P:DNA repair"/>
    <property type="evidence" value="ECO:0007669"/>
    <property type="project" value="UniProtKB-UniRule"/>
</dbReference>
<dbReference type="GO" id="GO:0009432">
    <property type="term" value="P:SOS response"/>
    <property type="evidence" value="ECO:0007669"/>
    <property type="project" value="UniProtKB-UniRule"/>
</dbReference>
<dbReference type="InterPro" id="IPR023400">
    <property type="entry name" value="RecA_C_sf"/>
</dbReference>
<dbReference type="OrthoDB" id="9776733at2"/>
<dbReference type="GO" id="GO:0003684">
    <property type="term" value="F:damaged DNA binding"/>
    <property type="evidence" value="ECO:0007669"/>
    <property type="project" value="UniProtKB-UniRule"/>
</dbReference>
<dbReference type="eggNOG" id="COG0468">
    <property type="taxonomic scope" value="Bacteria"/>
</dbReference>
<dbReference type="FunFam" id="3.40.50.300:FF:000087">
    <property type="entry name" value="Recombinase RecA"/>
    <property type="match status" value="1"/>
</dbReference>
<keyword evidence="3 7" id="KW-0547">Nucleotide-binding</keyword>
<dbReference type="RefSeq" id="WP_013456751.1">
    <property type="nucleotide sequence ID" value="NC_014761.1"/>
</dbReference>
<evidence type="ECO:0000256" key="7">
    <source>
        <dbReference type="HAMAP-Rule" id="MF_00268"/>
    </source>
</evidence>
<evidence type="ECO:0000256" key="1">
    <source>
        <dbReference type="ARBA" id="ARBA00009391"/>
    </source>
</evidence>
<dbReference type="Pfam" id="PF21096">
    <property type="entry name" value="RecA_C"/>
    <property type="match status" value="1"/>
</dbReference>
<dbReference type="InterPro" id="IPR003593">
    <property type="entry name" value="AAA+_ATPase"/>
</dbReference>
<organism evidence="12 13">
    <name type="scientific">Oceanithermus profundus (strain DSM 14977 / NBRC 100410 / VKM B-2274 / 506)</name>
    <dbReference type="NCBI Taxonomy" id="670487"/>
    <lineage>
        <taxon>Bacteria</taxon>
        <taxon>Thermotogati</taxon>
        <taxon>Deinococcota</taxon>
        <taxon>Deinococci</taxon>
        <taxon>Thermales</taxon>
        <taxon>Thermaceae</taxon>
        <taxon>Oceanithermus</taxon>
    </lineage>
</organism>
<evidence type="ECO:0000313" key="12">
    <source>
        <dbReference type="EMBL" id="ADR35581.1"/>
    </source>
</evidence>
<evidence type="ECO:0000256" key="5">
    <source>
        <dbReference type="ARBA" id="ARBA00023125"/>
    </source>
</evidence>
<dbReference type="InterPro" id="IPR027417">
    <property type="entry name" value="P-loop_NTPase"/>
</dbReference>
<accession>E4U5M3</accession>
<dbReference type="PROSITE" id="PS50162">
    <property type="entry name" value="RECA_2"/>
    <property type="match status" value="1"/>
</dbReference>
<dbReference type="EMBL" id="CP002361">
    <property type="protein sequence ID" value="ADR35581.1"/>
    <property type="molecule type" value="Genomic_DNA"/>
</dbReference>
<dbReference type="GO" id="GO:0005829">
    <property type="term" value="C:cytosol"/>
    <property type="evidence" value="ECO:0007669"/>
    <property type="project" value="TreeGrafter"/>
</dbReference>
<dbReference type="KEGG" id="opr:Ocepr_0118"/>
<dbReference type="SUPFAM" id="SSF54752">
    <property type="entry name" value="RecA protein, C-terminal domain"/>
    <property type="match status" value="1"/>
</dbReference>
<comment type="similarity">
    <text evidence="1 7 9">Belongs to the RecA family.</text>
</comment>
<dbReference type="GO" id="GO:0006310">
    <property type="term" value="P:DNA recombination"/>
    <property type="evidence" value="ECO:0007669"/>
    <property type="project" value="UniProtKB-UniRule"/>
</dbReference>
<evidence type="ECO:0000259" key="11">
    <source>
        <dbReference type="PROSITE" id="PS50163"/>
    </source>
</evidence>
<keyword evidence="7 8" id="KW-0742">SOS response</keyword>
<protein>
    <recommendedName>
        <fullName evidence="2 7">Protein RecA</fullName>
    </recommendedName>
    <alternativeName>
        <fullName evidence="7 8">Recombinase A</fullName>
    </alternativeName>
</protein>
<dbReference type="InterPro" id="IPR049261">
    <property type="entry name" value="RecA-like_C"/>
</dbReference>
<name>E4U5M3_OCEP5</name>
<dbReference type="STRING" id="670487.Ocepr_0118"/>
<dbReference type="SMART" id="SM00382">
    <property type="entry name" value="AAA"/>
    <property type="match status" value="1"/>
</dbReference>
<evidence type="ECO:0000256" key="2">
    <source>
        <dbReference type="ARBA" id="ARBA00015553"/>
    </source>
</evidence>
<evidence type="ECO:0000259" key="10">
    <source>
        <dbReference type="PROSITE" id="PS50162"/>
    </source>
</evidence>
<reference evidence="13" key="1">
    <citation type="submission" date="2010-11" db="EMBL/GenBank/DDBJ databases">
        <title>The complete sequence of chromosome of Oceanithermus profundus DSM 14977.</title>
        <authorList>
            <consortium name="US DOE Joint Genome Institute (JGI-PGF)"/>
            <person name="Lucas S."/>
            <person name="Copeland A."/>
            <person name="Lapidus A."/>
            <person name="Bruce D."/>
            <person name="Goodwin L."/>
            <person name="Pitluck S."/>
            <person name="Kyrpides N."/>
            <person name="Mavromatis K."/>
            <person name="Pagani I."/>
            <person name="Ivanova N."/>
            <person name="Zhang X."/>
            <person name="Brettin T."/>
            <person name="Detter J.C."/>
            <person name="Tapia R."/>
            <person name="Han C."/>
            <person name="Land M."/>
            <person name="Hauser L."/>
            <person name="Markowitz V."/>
            <person name="Cheng J.-F."/>
            <person name="Hugenholtz P."/>
            <person name="Woyke T."/>
            <person name="Wu D."/>
            <person name="Tindall B."/>
            <person name="Faehnrich R."/>
            <person name="Brambilla E."/>
            <person name="Klenk H.-P."/>
            <person name="Eisen J.A."/>
        </authorList>
    </citation>
    <scope>NUCLEOTIDE SEQUENCE [LARGE SCALE GENOMIC DNA]</scope>
    <source>
        <strain evidence="13">DSM 14977 / NBRC 100410 / VKM B-2274 / 506</strain>
    </source>
</reference>
<dbReference type="CDD" id="cd00983">
    <property type="entry name" value="RecA"/>
    <property type="match status" value="1"/>
</dbReference>
<keyword evidence="7 9" id="KW-0227">DNA damage</keyword>
<dbReference type="HAMAP" id="MF_00268">
    <property type="entry name" value="RecA"/>
    <property type="match status" value="1"/>
</dbReference>
<evidence type="ECO:0000256" key="9">
    <source>
        <dbReference type="RuleBase" id="RU004527"/>
    </source>
</evidence>
<dbReference type="Pfam" id="PF00154">
    <property type="entry name" value="RecA_N"/>
    <property type="match status" value="1"/>
</dbReference>
<keyword evidence="6 7" id="KW-0233">DNA recombination</keyword>
<dbReference type="PANTHER" id="PTHR45900:SF1">
    <property type="entry name" value="MITOCHONDRIAL DNA REPAIR PROTEIN RECA HOMOLOG-RELATED"/>
    <property type="match status" value="1"/>
</dbReference>
<comment type="subcellular location">
    <subcellularLocation>
        <location evidence="7">Cytoplasm</location>
    </subcellularLocation>
</comment>
<dbReference type="Gene3D" id="3.40.50.300">
    <property type="entry name" value="P-loop containing nucleotide triphosphate hydrolases"/>
    <property type="match status" value="1"/>
</dbReference>
<comment type="function">
    <text evidence="7">Can catalyze the hydrolysis of ATP in the presence of single-stranded DNA, the ATP-dependent uptake of single-stranded DNA by duplex DNA, and the ATP-dependent hybridization of homologous single-stranded DNAs. It interacts with LexA causing its activation and leading to its autocatalytic cleavage.</text>
</comment>
<evidence type="ECO:0000256" key="8">
    <source>
        <dbReference type="RuleBase" id="RU000526"/>
    </source>
</evidence>
<dbReference type="PRINTS" id="PR00142">
    <property type="entry name" value="RECA"/>
</dbReference>
<feature type="domain" description="RecA family profile 2" evidence="11">
    <location>
        <begin position="200"/>
        <end position="274"/>
    </location>
</feature>
<dbReference type="NCBIfam" id="TIGR02012">
    <property type="entry name" value="tigrfam_recA"/>
    <property type="match status" value="1"/>
</dbReference>
<feature type="domain" description="RecA family profile 1" evidence="10">
    <location>
        <begin position="36"/>
        <end position="195"/>
    </location>
</feature>
<evidence type="ECO:0000313" key="13">
    <source>
        <dbReference type="Proteomes" id="UP000008722"/>
    </source>
</evidence>
<dbReference type="GO" id="GO:0005524">
    <property type="term" value="F:ATP binding"/>
    <property type="evidence" value="ECO:0007669"/>
    <property type="project" value="UniProtKB-UniRule"/>
</dbReference>
<sequence length="335" mass="36211">MENNERQKALQSTLKQIEKRFGTGAIMRLGERPRQEVEVIPTGSLALDLALGIGGIPRGRIIEIYGPESGGKTTLALHIVAQAQKAGGVAAFVDAEHALDPVYARQLGVDVDNLLLSQPDTGEQALEIVELLVRSGAVDVIVVDSVAALVPRAEIEGEMGDAHVGLQARLMSQALRKLTGVLSKSNTSAIFINQIREKVGVMYGNPEVTTGGRALKFYSSIRLDVRRKGQPIKKGDQPIANVVRVKVTKNKLAPPFREAELELYFGRGIDPVADLVTVAVDRGVIEKSGSWFSYGEVRLGQGKEKAADYLRANPEMIEEIRAKVLGLETAEEAEA</sequence>
<dbReference type="HOGENOM" id="CLU_040469_1_2_0"/>
<dbReference type="GO" id="GO:0140664">
    <property type="term" value="F:ATP-dependent DNA damage sensor activity"/>
    <property type="evidence" value="ECO:0007669"/>
    <property type="project" value="InterPro"/>
</dbReference>
<feature type="binding site" evidence="7">
    <location>
        <begin position="66"/>
        <end position="73"/>
    </location>
    <ligand>
        <name>ATP</name>
        <dbReference type="ChEBI" id="CHEBI:30616"/>
    </ligand>
</feature>
<gene>
    <name evidence="7" type="primary">recA</name>
    <name evidence="12" type="ordered locus">Ocepr_0118</name>
</gene>
<evidence type="ECO:0000256" key="4">
    <source>
        <dbReference type="ARBA" id="ARBA00022840"/>
    </source>
</evidence>
<proteinExistence type="inferred from homology"/>